<proteinExistence type="predicted"/>
<sequence length="860" mass="98511">MASSPNKSGLRNSPIFGSVSLDEKSIYPPGLTFAEAYLLQKAKEADLKQRKGENRTLVSNLEEFHQVMKKIKNDIKGCAPPKQIKQTLKAISPNFIRYISDWYDEDQLNILQLAIIHNNPSLVNFLLVDTSFFPEKHTPPLNPYAHLAAMTGHIECLRAVLQHRPGWFFVSHQPHHAVKLPDYLLKKLRLSEKPGTPKIPNRLLAKIKMTSRAAEKKLKETDSAGASDITVLLNREMGDVEKAFKKKNKHINVNTVRGYSKKSNSSVKKERTTPDSSKKDGTREVKSKSLMLTAPVIPARPSITKWPDSSKSLQTKQTAKTELDRNHFIRRLTPGHRGHLITVFWDVASRFDDGVVQGAGQKIKVQYAPNSHLKPESPCINIKDSPGIIRWPSSSTWKSKSSVKKSSLAGSNTVNRKASKTKPALKNIDFGVRGLKRYKEFQLKYPSHDQREKEDQDTYMRKTPLTYAAEKGFEDCVQLILDMVVMKRHPSISRSDPLTLATKARSPETIILLVNRMYSREDFQNAVLIAIREMLPDCLTALLSKGKSRVALFEGVNLFHILYSQCVISGNRYELMPEMTQTLISCKEDVNAHNIPNTFPMYTLINCAFNITVGKQIFFFIECLHILLENKANPHFDEQKQIKTYMRFPQTFSRKPFSSAIHCIFGSAKNSVNFFEKSYWSRLFMKKFVTTIEQFDYSQRRVLNNVLFEYMDAVCELGLDRTIVRCLLRYGANPDFALDGKYAVNVYFDKMLPFMTKFEMINSYQLFHQELDTLMIICKSMSLHHLHQVMLIFLQDHLLSAPIQALPITRSFAASLDHMVRNPRPLTEIAARVIWLNVRRNKKRLRELHCTPDCFNMILP</sequence>
<comment type="caution">
    <text evidence="2">The sequence shown here is derived from an EMBL/GenBank/DDBJ whole genome shotgun (WGS) entry which is preliminary data.</text>
</comment>
<evidence type="ECO:0000313" key="2">
    <source>
        <dbReference type="EMBL" id="KAK3773799.1"/>
    </source>
</evidence>
<dbReference type="InterPro" id="IPR002110">
    <property type="entry name" value="Ankyrin_rpt"/>
</dbReference>
<accession>A0AAE0ZQM0</accession>
<dbReference type="SUPFAM" id="SSF48403">
    <property type="entry name" value="Ankyrin repeat"/>
    <property type="match status" value="1"/>
</dbReference>
<organism evidence="2 3">
    <name type="scientific">Elysia crispata</name>
    <name type="common">lettuce slug</name>
    <dbReference type="NCBI Taxonomy" id="231223"/>
    <lineage>
        <taxon>Eukaryota</taxon>
        <taxon>Metazoa</taxon>
        <taxon>Spiralia</taxon>
        <taxon>Lophotrochozoa</taxon>
        <taxon>Mollusca</taxon>
        <taxon>Gastropoda</taxon>
        <taxon>Heterobranchia</taxon>
        <taxon>Euthyneura</taxon>
        <taxon>Panpulmonata</taxon>
        <taxon>Sacoglossa</taxon>
        <taxon>Placobranchoidea</taxon>
        <taxon>Plakobranchidae</taxon>
        <taxon>Elysia</taxon>
    </lineage>
</organism>
<keyword evidence="3" id="KW-1185">Reference proteome</keyword>
<dbReference type="Proteomes" id="UP001283361">
    <property type="component" value="Unassembled WGS sequence"/>
</dbReference>
<gene>
    <name evidence="2" type="ORF">RRG08_011007</name>
</gene>
<name>A0AAE0ZQM0_9GAST</name>
<dbReference type="SMART" id="SM00248">
    <property type="entry name" value="ANK"/>
    <property type="match status" value="5"/>
</dbReference>
<dbReference type="InterPro" id="IPR036770">
    <property type="entry name" value="Ankyrin_rpt-contain_sf"/>
</dbReference>
<reference evidence="2" key="1">
    <citation type="journal article" date="2023" name="G3 (Bethesda)">
        <title>A reference genome for the long-term kleptoplast-retaining sea slug Elysia crispata morphotype clarki.</title>
        <authorList>
            <person name="Eastman K.E."/>
            <person name="Pendleton A.L."/>
            <person name="Shaikh M.A."/>
            <person name="Suttiyut T."/>
            <person name="Ogas R."/>
            <person name="Tomko P."/>
            <person name="Gavelis G."/>
            <person name="Widhalm J.R."/>
            <person name="Wisecaver J.H."/>
        </authorList>
    </citation>
    <scope>NUCLEOTIDE SEQUENCE</scope>
    <source>
        <strain evidence="2">ECLA1</strain>
    </source>
</reference>
<protein>
    <submittedName>
        <fullName evidence="2">Uncharacterized protein</fullName>
    </submittedName>
</protein>
<feature type="region of interest" description="Disordered" evidence="1">
    <location>
        <begin position="254"/>
        <end position="286"/>
    </location>
</feature>
<feature type="compositionally biased region" description="Basic and acidic residues" evidence="1">
    <location>
        <begin position="267"/>
        <end position="286"/>
    </location>
</feature>
<feature type="compositionally biased region" description="Polar residues" evidence="1">
    <location>
        <begin position="254"/>
        <end position="266"/>
    </location>
</feature>
<dbReference type="EMBL" id="JAWDGP010003509">
    <property type="protein sequence ID" value="KAK3773799.1"/>
    <property type="molecule type" value="Genomic_DNA"/>
</dbReference>
<dbReference type="AlphaFoldDB" id="A0AAE0ZQM0"/>
<evidence type="ECO:0000313" key="3">
    <source>
        <dbReference type="Proteomes" id="UP001283361"/>
    </source>
</evidence>
<dbReference type="Gene3D" id="1.25.40.20">
    <property type="entry name" value="Ankyrin repeat-containing domain"/>
    <property type="match status" value="1"/>
</dbReference>
<evidence type="ECO:0000256" key="1">
    <source>
        <dbReference type="SAM" id="MobiDB-lite"/>
    </source>
</evidence>